<sequence>MRHTAVISTANNYIRVHGYHQEFVERVIMPFCRMNLYKTGRVPIPGTRETKYVTTHVFARFNFDKTEFRICRELFDSFIDYADTHGYHKKRIKVISEAELSGVNVSFQFQDGWGSPRPHQVDWLEYQMGEGALKINNMTPGGGKTFCALYQMVKMGVRTLITIQPRYIPVWIKALGDIVQLGPRDVILCEGDLSQIVENIENGTINPKVVILPMTRIEQHLKKEKEDESYPDLDNIFRRMGCGFRIQDEAHEAIHQIYLSMMYGNFPKTLVLSGTLQADDPFTNKIYRWLFPKKHYLKATEHKQYLDIVAYQYQIDMRKYRINTMSFGSYSDVTFEKSIIRNGKLMKFYFELVKKAFDEFYLPRRREGGKCLLFFSKVDMCERICSMLKHCYPDMDIITYTGENSKKERKDEYRKHEVVISTPGSCGTGKDIPGLINVFCWHTVSSMQRNDQILMRLRDISNLWTDIDPLFLYGVCMDIPKHKEYHRKRYSLFEPKAKRQRLINSDMILT</sequence>
<dbReference type="SUPFAM" id="SSF52540">
    <property type="entry name" value="P-loop containing nucleoside triphosphate hydrolases"/>
    <property type="match status" value="1"/>
</dbReference>
<gene>
    <name evidence="1" type="ORF">JOAD_45</name>
</gene>
<dbReference type="Proteomes" id="UP000222624">
    <property type="component" value="Genome"/>
</dbReference>
<organism evidence="1 2">
    <name type="scientific">Erwinia phage vB_EamM_Joad</name>
    <dbReference type="NCBI Taxonomy" id="2026081"/>
    <lineage>
        <taxon>Viruses</taxon>
        <taxon>Duplodnaviria</taxon>
        <taxon>Heunggongvirae</taxon>
        <taxon>Uroviricota</taxon>
        <taxon>Caudoviricetes</taxon>
        <taxon>Chimalliviridae</taxon>
        <taxon>Risingsunvirus</taxon>
        <taxon>Risingsunvirus risingsun</taxon>
    </lineage>
</organism>
<accession>A0A223LIS1</accession>
<reference evidence="2" key="1">
    <citation type="submission" date="2017-07" db="EMBL/GenBank/DDBJ databases">
        <authorList>
            <person name="Bickmore M.X."/>
            <person name="Vaden K."/>
            <person name="Brady T.S."/>
            <person name="Tateoka O.B."/>
            <person name="Carter J.L."/>
            <person name="Pape J.A."/>
            <person name="Robinson D.M."/>
            <person name="Russell K.A."/>
            <person name="Staley L.A."/>
            <person name="Stettler J.M."/>
            <person name="Townsend M.H."/>
            <person name="Wienclaw T."/>
            <person name="Williamson T.L."/>
            <person name="Kruger J.L."/>
            <person name="Berg J.A."/>
            <person name="Sharma R."/>
            <person name="Payne A.M."/>
            <person name="Fajardo C.P."/>
            <person name="Breakwell D.P."/>
            <person name="Hope S."/>
            <person name="Grose J.H."/>
        </authorList>
    </citation>
    <scope>NUCLEOTIDE SEQUENCE [LARGE SCALE GENOMIC DNA]</scope>
</reference>
<evidence type="ECO:0000313" key="2">
    <source>
        <dbReference type="Proteomes" id="UP000222624"/>
    </source>
</evidence>
<name>A0A223LIS1_9CAUD</name>
<dbReference type="EMBL" id="MF459647">
    <property type="protein sequence ID" value="ASU03870.1"/>
    <property type="molecule type" value="Genomic_DNA"/>
</dbReference>
<dbReference type="InterPro" id="IPR027417">
    <property type="entry name" value="P-loop_NTPase"/>
</dbReference>
<proteinExistence type="predicted"/>
<evidence type="ECO:0000313" key="1">
    <source>
        <dbReference type="EMBL" id="ASU03870.1"/>
    </source>
</evidence>
<protein>
    <submittedName>
        <fullName evidence="1">Putative terminase</fullName>
    </submittedName>
</protein>
<dbReference type="Gene3D" id="3.40.50.300">
    <property type="entry name" value="P-loop containing nucleotide triphosphate hydrolases"/>
    <property type="match status" value="2"/>
</dbReference>